<organism evidence="11 12">
    <name type="scientific">Saccharomycopsis crataegensis</name>
    <dbReference type="NCBI Taxonomy" id="43959"/>
    <lineage>
        <taxon>Eukaryota</taxon>
        <taxon>Fungi</taxon>
        <taxon>Dikarya</taxon>
        <taxon>Ascomycota</taxon>
        <taxon>Saccharomycotina</taxon>
        <taxon>Saccharomycetes</taxon>
        <taxon>Saccharomycopsidaceae</taxon>
        <taxon>Saccharomycopsis</taxon>
    </lineage>
</organism>
<evidence type="ECO:0000256" key="6">
    <source>
        <dbReference type="ARBA" id="ARBA00022801"/>
    </source>
</evidence>
<evidence type="ECO:0000256" key="3">
    <source>
        <dbReference type="ARBA" id="ARBA00009595"/>
    </source>
</evidence>
<evidence type="ECO:0000256" key="7">
    <source>
        <dbReference type="ARBA" id="ARBA00022842"/>
    </source>
</evidence>
<evidence type="ECO:0000313" key="12">
    <source>
        <dbReference type="Proteomes" id="UP001360560"/>
    </source>
</evidence>
<proteinExistence type="inferred from homology"/>
<dbReference type="InterPro" id="IPR050241">
    <property type="entry name" value="NAD-cap_RNA_hydrolase_NudC"/>
</dbReference>
<dbReference type="GO" id="GO:0005829">
    <property type="term" value="C:cytosol"/>
    <property type="evidence" value="ECO:0007669"/>
    <property type="project" value="TreeGrafter"/>
</dbReference>
<dbReference type="Pfam" id="PF00293">
    <property type="entry name" value="NUDIX"/>
    <property type="match status" value="1"/>
</dbReference>
<accession>A0AAV5QVF2</accession>
<dbReference type="AlphaFoldDB" id="A0AAV5QVF2"/>
<comment type="catalytic activity">
    <reaction evidence="9">
        <text>a 5'-end NAD(+)-phospho-ribonucleoside in mRNA + H2O = a 5'-end phospho-adenosine-phospho-ribonucleoside in mRNA + beta-nicotinamide D-ribonucleotide + 2 H(+)</text>
        <dbReference type="Rhea" id="RHEA:60876"/>
        <dbReference type="Rhea" id="RHEA-COMP:15698"/>
        <dbReference type="Rhea" id="RHEA-COMP:15719"/>
        <dbReference type="ChEBI" id="CHEBI:14649"/>
        <dbReference type="ChEBI" id="CHEBI:15377"/>
        <dbReference type="ChEBI" id="CHEBI:15378"/>
        <dbReference type="ChEBI" id="CHEBI:144029"/>
        <dbReference type="ChEBI" id="CHEBI:144051"/>
    </reaction>
    <physiologicalReaction direction="left-to-right" evidence="9">
        <dbReference type="Rhea" id="RHEA:60877"/>
    </physiologicalReaction>
</comment>
<dbReference type="InterPro" id="IPR049734">
    <property type="entry name" value="NudC-like_C"/>
</dbReference>
<dbReference type="Proteomes" id="UP001360560">
    <property type="component" value="Unassembled WGS sequence"/>
</dbReference>
<comment type="caution">
    <text evidence="11">The sequence shown here is derived from an EMBL/GenBank/DDBJ whole genome shotgun (WGS) entry which is preliminary data.</text>
</comment>
<keyword evidence="6" id="KW-0378">Hydrolase</keyword>
<dbReference type="EMBL" id="BTFZ01000020">
    <property type="protein sequence ID" value="GMM38580.1"/>
    <property type="molecule type" value="Genomic_DNA"/>
</dbReference>
<comment type="cofactor">
    <cofactor evidence="2">
        <name>Zn(2+)</name>
        <dbReference type="ChEBI" id="CHEBI:29105"/>
    </cofactor>
</comment>
<evidence type="ECO:0000256" key="4">
    <source>
        <dbReference type="ARBA" id="ARBA00012381"/>
    </source>
</evidence>
<dbReference type="GO" id="GO:0019677">
    <property type="term" value="P:NAD+ catabolic process"/>
    <property type="evidence" value="ECO:0007669"/>
    <property type="project" value="TreeGrafter"/>
</dbReference>
<sequence>MSDDIFFAHETINRVSFLREDAEFIIQAINFENTNILFLKDNYPLVEPLEEKAPSPVPQLLKFKAGADKTIHEYLIKWSLLNKDQSYDLRFFPNIVFLGLMEPENDSDKAMEYKDGKYSGIPCFMIDVSESTTKFAPTFVEKNGDDYKLDLFKVLQQTSYKFDILNNRSQILQMKNHESSLLAYGKMFLDWLGKQNFCPQCASPIIKIQAGTKLKCTSKLISSTTDEKTGKVKNIYECGSKNLSVSNIQFPRTDPVCIIAVVNLQHNKILLGNGLRFPNPKFYTCIAGFMEPGESIETCCSREIWEETGVHCSKVMVLHSQPWPFPANLMIGCIGVVEFNGKNELVDLGNDPELRDAKWFDFEEVKEALAKQESGGVDNNYPLVLPPKNAISHVLIDTVVNKRFTKL</sequence>
<dbReference type="InterPro" id="IPR015797">
    <property type="entry name" value="NUDIX_hydrolase-like_dom_sf"/>
</dbReference>
<dbReference type="PROSITE" id="PS00893">
    <property type="entry name" value="NUDIX_BOX"/>
    <property type="match status" value="1"/>
</dbReference>
<dbReference type="SUPFAM" id="SSF55811">
    <property type="entry name" value="Nudix"/>
    <property type="match status" value="1"/>
</dbReference>
<evidence type="ECO:0000313" key="11">
    <source>
        <dbReference type="EMBL" id="GMM38580.1"/>
    </source>
</evidence>
<dbReference type="GO" id="GO:0046872">
    <property type="term" value="F:metal ion binding"/>
    <property type="evidence" value="ECO:0007669"/>
    <property type="project" value="UniProtKB-KW"/>
</dbReference>
<dbReference type="GO" id="GO:0005777">
    <property type="term" value="C:peroxisome"/>
    <property type="evidence" value="ECO:0007669"/>
    <property type="project" value="TreeGrafter"/>
</dbReference>
<dbReference type="PANTHER" id="PTHR42904:SF6">
    <property type="entry name" value="NAD-CAPPED RNA HYDROLASE NUDT12"/>
    <property type="match status" value="1"/>
</dbReference>
<dbReference type="Gene3D" id="3.90.79.20">
    <property type="match status" value="1"/>
</dbReference>
<evidence type="ECO:0000259" key="10">
    <source>
        <dbReference type="PROSITE" id="PS51462"/>
    </source>
</evidence>
<evidence type="ECO:0000256" key="9">
    <source>
        <dbReference type="ARBA" id="ARBA00023679"/>
    </source>
</evidence>
<evidence type="ECO:0000256" key="8">
    <source>
        <dbReference type="ARBA" id="ARBA00023027"/>
    </source>
</evidence>
<keyword evidence="7" id="KW-0460">Magnesium</keyword>
<dbReference type="GO" id="GO:0035529">
    <property type="term" value="F:NADH pyrophosphatase activity"/>
    <property type="evidence" value="ECO:0007669"/>
    <property type="project" value="TreeGrafter"/>
</dbReference>
<evidence type="ECO:0000256" key="5">
    <source>
        <dbReference type="ARBA" id="ARBA00022723"/>
    </source>
</evidence>
<dbReference type="PROSITE" id="PS51462">
    <property type="entry name" value="NUDIX"/>
    <property type="match status" value="1"/>
</dbReference>
<dbReference type="InterPro" id="IPR000086">
    <property type="entry name" value="NUDIX_hydrolase_dom"/>
</dbReference>
<dbReference type="GeneID" id="90076568"/>
<keyword evidence="5" id="KW-0479">Metal-binding</keyword>
<evidence type="ECO:0000256" key="2">
    <source>
        <dbReference type="ARBA" id="ARBA00001947"/>
    </source>
</evidence>
<dbReference type="PANTHER" id="PTHR42904">
    <property type="entry name" value="NUDIX HYDROLASE, NUDC SUBFAMILY"/>
    <property type="match status" value="1"/>
</dbReference>
<gene>
    <name evidence="11" type="ORF">DASC09_059190</name>
</gene>
<keyword evidence="8" id="KW-0520">NAD</keyword>
<dbReference type="RefSeq" id="XP_064855575.1">
    <property type="nucleotide sequence ID" value="XM_064999503.1"/>
</dbReference>
<dbReference type="Gene3D" id="3.90.79.10">
    <property type="entry name" value="Nucleoside Triphosphate Pyrophosphohydrolase"/>
    <property type="match status" value="1"/>
</dbReference>
<dbReference type="CDD" id="cd03429">
    <property type="entry name" value="NUDIX_NADH_pyrophosphatase_Nudt13"/>
    <property type="match status" value="1"/>
</dbReference>
<protein>
    <recommendedName>
        <fullName evidence="4">NAD(+) diphosphatase</fullName>
        <ecNumber evidence="4">3.6.1.22</ecNumber>
    </recommendedName>
</protein>
<dbReference type="InterPro" id="IPR020084">
    <property type="entry name" value="NUDIX_hydrolase_CS"/>
</dbReference>
<reference evidence="11 12" key="1">
    <citation type="journal article" date="2023" name="Elife">
        <title>Identification of key yeast species and microbe-microbe interactions impacting larval growth of Drosophila in the wild.</title>
        <authorList>
            <person name="Mure A."/>
            <person name="Sugiura Y."/>
            <person name="Maeda R."/>
            <person name="Honda K."/>
            <person name="Sakurai N."/>
            <person name="Takahashi Y."/>
            <person name="Watada M."/>
            <person name="Katoh T."/>
            <person name="Gotoh A."/>
            <person name="Gotoh Y."/>
            <person name="Taniguchi I."/>
            <person name="Nakamura K."/>
            <person name="Hayashi T."/>
            <person name="Katayama T."/>
            <person name="Uemura T."/>
            <person name="Hattori Y."/>
        </authorList>
    </citation>
    <scope>NUCLEOTIDE SEQUENCE [LARGE SCALE GENOMIC DNA]</scope>
    <source>
        <strain evidence="11 12">SC-9</strain>
    </source>
</reference>
<evidence type="ECO:0000256" key="1">
    <source>
        <dbReference type="ARBA" id="ARBA00001946"/>
    </source>
</evidence>
<comment type="cofactor">
    <cofactor evidence="1">
        <name>Mg(2+)</name>
        <dbReference type="ChEBI" id="CHEBI:18420"/>
    </cofactor>
</comment>
<dbReference type="GO" id="GO:0006742">
    <property type="term" value="P:NADP+ catabolic process"/>
    <property type="evidence" value="ECO:0007669"/>
    <property type="project" value="TreeGrafter"/>
</dbReference>
<dbReference type="EC" id="3.6.1.22" evidence="4"/>
<feature type="domain" description="Nudix hydrolase" evidence="10">
    <location>
        <begin position="251"/>
        <end position="386"/>
    </location>
</feature>
<name>A0AAV5QVF2_9ASCO</name>
<keyword evidence="12" id="KW-1185">Reference proteome</keyword>
<comment type="similarity">
    <text evidence="3">Belongs to the Nudix hydrolase family. NudC subfamily.</text>
</comment>